<organism evidence="1 2">
    <name type="scientific">Eumeta variegata</name>
    <name type="common">Bagworm moth</name>
    <name type="synonym">Eumeta japonica</name>
    <dbReference type="NCBI Taxonomy" id="151549"/>
    <lineage>
        <taxon>Eukaryota</taxon>
        <taxon>Metazoa</taxon>
        <taxon>Ecdysozoa</taxon>
        <taxon>Arthropoda</taxon>
        <taxon>Hexapoda</taxon>
        <taxon>Insecta</taxon>
        <taxon>Pterygota</taxon>
        <taxon>Neoptera</taxon>
        <taxon>Endopterygota</taxon>
        <taxon>Lepidoptera</taxon>
        <taxon>Glossata</taxon>
        <taxon>Ditrysia</taxon>
        <taxon>Tineoidea</taxon>
        <taxon>Psychidae</taxon>
        <taxon>Oiketicinae</taxon>
        <taxon>Eumeta</taxon>
    </lineage>
</organism>
<keyword evidence="2" id="KW-1185">Reference proteome</keyword>
<dbReference type="AlphaFoldDB" id="A0A4C1ZDB9"/>
<evidence type="ECO:0000313" key="2">
    <source>
        <dbReference type="Proteomes" id="UP000299102"/>
    </source>
</evidence>
<name>A0A4C1ZDB9_EUMVA</name>
<dbReference type="EMBL" id="BGZK01001708">
    <property type="protein sequence ID" value="GBP84949.1"/>
    <property type="molecule type" value="Genomic_DNA"/>
</dbReference>
<comment type="caution">
    <text evidence="1">The sequence shown here is derived from an EMBL/GenBank/DDBJ whole genome shotgun (WGS) entry which is preliminary data.</text>
</comment>
<accession>A0A4C1ZDB9</accession>
<reference evidence="1 2" key="1">
    <citation type="journal article" date="2019" name="Commun. Biol.">
        <title>The bagworm genome reveals a unique fibroin gene that provides high tensile strength.</title>
        <authorList>
            <person name="Kono N."/>
            <person name="Nakamura H."/>
            <person name="Ohtoshi R."/>
            <person name="Tomita M."/>
            <person name="Numata K."/>
            <person name="Arakawa K."/>
        </authorList>
    </citation>
    <scope>NUCLEOTIDE SEQUENCE [LARGE SCALE GENOMIC DNA]</scope>
</reference>
<evidence type="ECO:0000313" key="1">
    <source>
        <dbReference type="EMBL" id="GBP84949.1"/>
    </source>
</evidence>
<protein>
    <submittedName>
        <fullName evidence="1">Uncharacterized protein</fullName>
    </submittedName>
</protein>
<gene>
    <name evidence="1" type="ORF">EVAR_59189_1</name>
</gene>
<sequence length="94" mass="10841">MRARDVNWSAEVTSFVELCDVRSRAEAVVFVGRSRPKGNVHKRDRTSGFSTLACRRLRRIVLAAHGVYKLLEISIELTTRHIVRETKFFKIVII</sequence>
<proteinExistence type="predicted"/>
<dbReference type="Proteomes" id="UP000299102">
    <property type="component" value="Unassembled WGS sequence"/>
</dbReference>